<proteinExistence type="predicted"/>
<dbReference type="InterPro" id="IPR051694">
    <property type="entry name" value="Immunoregulatory_rcpt-like"/>
</dbReference>
<feature type="region of interest" description="Disordered" evidence="5">
    <location>
        <begin position="14"/>
        <end position="60"/>
    </location>
</feature>
<evidence type="ECO:0000256" key="1">
    <source>
        <dbReference type="ARBA" id="ARBA00004167"/>
    </source>
</evidence>
<keyword evidence="3 6" id="KW-1133">Transmembrane helix</keyword>
<name>A0ABR4HCL2_9EURO</name>
<reference evidence="7 8" key="1">
    <citation type="submission" date="2024-07" db="EMBL/GenBank/DDBJ databases">
        <title>Section-level genome sequencing and comparative genomics of Aspergillus sections Usti and Cavernicolus.</title>
        <authorList>
            <consortium name="Lawrence Berkeley National Laboratory"/>
            <person name="Nybo J.L."/>
            <person name="Vesth T.C."/>
            <person name="Theobald S."/>
            <person name="Frisvad J.C."/>
            <person name="Larsen T.O."/>
            <person name="Kjaerboelling I."/>
            <person name="Rothschild-Mancinelli K."/>
            <person name="Lyhne E.K."/>
            <person name="Kogle M.E."/>
            <person name="Barry K."/>
            <person name="Clum A."/>
            <person name="Na H."/>
            <person name="Ledsgaard L."/>
            <person name="Lin J."/>
            <person name="Lipzen A."/>
            <person name="Kuo A."/>
            <person name="Riley R."/>
            <person name="Mondo S."/>
            <person name="Labutti K."/>
            <person name="Haridas S."/>
            <person name="Pangalinan J."/>
            <person name="Salamov A.A."/>
            <person name="Simmons B.A."/>
            <person name="Magnuson J.K."/>
            <person name="Chen J."/>
            <person name="Drula E."/>
            <person name="Henrissat B."/>
            <person name="Wiebenga A."/>
            <person name="Lubbers R.J."/>
            <person name="Gomes A.C."/>
            <person name="Makela M.R."/>
            <person name="Stajich J."/>
            <person name="Grigoriev I.V."/>
            <person name="Mortensen U.H."/>
            <person name="De Vries R.P."/>
            <person name="Baker S.E."/>
            <person name="Andersen M.R."/>
        </authorList>
    </citation>
    <scope>NUCLEOTIDE SEQUENCE [LARGE SCALE GENOMIC DNA]</scope>
    <source>
        <strain evidence="7 8">CBS 588.65</strain>
    </source>
</reference>
<evidence type="ECO:0000256" key="2">
    <source>
        <dbReference type="ARBA" id="ARBA00022692"/>
    </source>
</evidence>
<sequence>MTWDSQYSAAREAPYMLLPGQSMPAEGETDNPGTGTTPHTTASATSNPSPDTSSHSSSSSSSSLSAGAIAGIVLGAVSFVAILCLMLFILGRNNVYKKWVSSSEDGCGNVNAPLRTARWALSNSVEAGAGSRCGKSECEGGVGELGLTPALGPSSATRTGFGSMDHHPGVPRSAIISTHESGDGQALETGHPSLARASQVLNQSPGPTHAGQKGQPYWIWDQSIQPHPYLPKKGPSELDGEPSR</sequence>
<evidence type="ECO:0000313" key="8">
    <source>
        <dbReference type="Proteomes" id="UP001610334"/>
    </source>
</evidence>
<evidence type="ECO:0000256" key="6">
    <source>
        <dbReference type="SAM" id="Phobius"/>
    </source>
</evidence>
<gene>
    <name evidence="7" type="ORF">BJX63DRAFT_395030</name>
</gene>
<feature type="transmembrane region" description="Helical" evidence="6">
    <location>
        <begin position="64"/>
        <end position="90"/>
    </location>
</feature>
<organism evidence="7 8">
    <name type="scientific">Aspergillus granulosus</name>
    <dbReference type="NCBI Taxonomy" id="176169"/>
    <lineage>
        <taxon>Eukaryota</taxon>
        <taxon>Fungi</taxon>
        <taxon>Dikarya</taxon>
        <taxon>Ascomycota</taxon>
        <taxon>Pezizomycotina</taxon>
        <taxon>Eurotiomycetes</taxon>
        <taxon>Eurotiomycetidae</taxon>
        <taxon>Eurotiales</taxon>
        <taxon>Aspergillaceae</taxon>
        <taxon>Aspergillus</taxon>
        <taxon>Aspergillus subgen. Nidulantes</taxon>
    </lineage>
</organism>
<keyword evidence="2 6" id="KW-0812">Transmembrane</keyword>
<evidence type="ECO:0000313" key="7">
    <source>
        <dbReference type="EMBL" id="KAL2813122.1"/>
    </source>
</evidence>
<feature type="region of interest" description="Disordered" evidence="5">
    <location>
        <begin position="201"/>
        <end position="244"/>
    </location>
</feature>
<keyword evidence="4 6" id="KW-0472">Membrane</keyword>
<comment type="subcellular location">
    <subcellularLocation>
        <location evidence="1">Membrane</location>
        <topology evidence="1">Single-pass membrane protein</topology>
    </subcellularLocation>
</comment>
<dbReference type="Proteomes" id="UP001610334">
    <property type="component" value="Unassembled WGS sequence"/>
</dbReference>
<accession>A0ABR4HCL2</accession>
<evidence type="ECO:0000256" key="5">
    <source>
        <dbReference type="SAM" id="MobiDB-lite"/>
    </source>
</evidence>
<evidence type="ECO:0000256" key="4">
    <source>
        <dbReference type="ARBA" id="ARBA00023136"/>
    </source>
</evidence>
<comment type="caution">
    <text evidence="7">The sequence shown here is derived from an EMBL/GenBank/DDBJ whole genome shotgun (WGS) entry which is preliminary data.</text>
</comment>
<keyword evidence="8" id="KW-1185">Reference proteome</keyword>
<dbReference type="PANTHER" id="PTHR15549">
    <property type="entry name" value="PAIRED IMMUNOGLOBULIN-LIKE TYPE 2 RECEPTOR"/>
    <property type="match status" value="1"/>
</dbReference>
<protein>
    <submittedName>
        <fullName evidence="7">Uncharacterized protein</fullName>
    </submittedName>
</protein>
<evidence type="ECO:0000256" key="3">
    <source>
        <dbReference type="ARBA" id="ARBA00022989"/>
    </source>
</evidence>
<dbReference type="EMBL" id="JBFXLT010000042">
    <property type="protein sequence ID" value="KAL2813122.1"/>
    <property type="molecule type" value="Genomic_DNA"/>
</dbReference>
<feature type="compositionally biased region" description="Low complexity" evidence="5">
    <location>
        <begin position="30"/>
        <end position="60"/>
    </location>
</feature>